<name>A0AAN8MJ97_9PEZI</name>
<dbReference type="AlphaFoldDB" id="A0AAN8MJ97"/>
<comment type="caution">
    <text evidence="1">The sequence shown here is derived from an EMBL/GenBank/DDBJ whole genome shotgun (WGS) entry which is preliminary data.</text>
</comment>
<reference evidence="1 2" key="1">
    <citation type="submission" date="2019-10" db="EMBL/GenBank/DDBJ databases">
        <authorList>
            <person name="Palmer J.M."/>
        </authorList>
    </citation>
    <scope>NUCLEOTIDE SEQUENCE [LARGE SCALE GENOMIC DNA]</scope>
    <source>
        <strain evidence="1 2">TWF718</strain>
    </source>
</reference>
<protein>
    <submittedName>
        <fullName evidence="1">Uncharacterized protein</fullName>
    </submittedName>
</protein>
<dbReference type="EMBL" id="JAVHNR010000008">
    <property type="protein sequence ID" value="KAK6334716.1"/>
    <property type="molecule type" value="Genomic_DNA"/>
</dbReference>
<gene>
    <name evidence="1" type="ORF">TWF718_010163</name>
</gene>
<evidence type="ECO:0000313" key="1">
    <source>
        <dbReference type="EMBL" id="KAK6334716.1"/>
    </source>
</evidence>
<keyword evidence="2" id="KW-1185">Reference proteome</keyword>
<organism evidence="1 2">
    <name type="scientific">Orbilia javanica</name>
    <dbReference type="NCBI Taxonomy" id="47235"/>
    <lineage>
        <taxon>Eukaryota</taxon>
        <taxon>Fungi</taxon>
        <taxon>Dikarya</taxon>
        <taxon>Ascomycota</taxon>
        <taxon>Pezizomycotina</taxon>
        <taxon>Orbiliomycetes</taxon>
        <taxon>Orbiliales</taxon>
        <taxon>Orbiliaceae</taxon>
        <taxon>Orbilia</taxon>
    </lineage>
</organism>
<proteinExistence type="predicted"/>
<evidence type="ECO:0000313" key="2">
    <source>
        <dbReference type="Proteomes" id="UP001313282"/>
    </source>
</evidence>
<accession>A0AAN8MJ97</accession>
<dbReference type="Proteomes" id="UP001313282">
    <property type="component" value="Unassembled WGS sequence"/>
</dbReference>
<sequence length="101" mass="11619">MPRCFKAQAPEIYENLVSRRVVISQKLAALARRTLPWQPNESLNSLSEKSRALDFWIWELLGTGNTRLYNGSEIMRYPRRNGSDVSLAHLNELLDISGFKL</sequence>